<dbReference type="GO" id="GO:0005634">
    <property type="term" value="C:nucleus"/>
    <property type="evidence" value="ECO:0007669"/>
    <property type="project" value="UniProtKB-ARBA"/>
</dbReference>
<evidence type="ECO:0000256" key="4">
    <source>
        <dbReference type="ARBA" id="ARBA00022833"/>
    </source>
</evidence>
<dbReference type="OMA" id="FTWVNSH"/>
<dbReference type="PROSITE" id="PS50103">
    <property type="entry name" value="ZF_C3H1"/>
    <property type="match status" value="5"/>
</dbReference>
<evidence type="ECO:0000256" key="8">
    <source>
        <dbReference type="ARBA" id="ARBA00071600"/>
    </source>
</evidence>
<feature type="region of interest" description="Disordered" evidence="11">
    <location>
        <begin position="470"/>
        <end position="504"/>
    </location>
</feature>
<dbReference type="Gene3D" id="4.10.1000.10">
    <property type="entry name" value="Zinc finger, CCCH-type"/>
    <property type="match status" value="2"/>
</dbReference>
<dbReference type="InterPro" id="IPR036855">
    <property type="entry name" value="Znf_CCCH_sf"/>
</dbReference>
<keyword evidence="5" id="KW-0238">DNA-binding</keyword>
<dbReference type="STRING" id="94237.ENSMMOP00000022149"/>
<sequence length="870" mass="95341">MEEREALKREIELLQNLIDKHKSVHGDTPFTRVPQWPPEALTSARGHTMSVVHRQGSRGRLYAPQSHASWRKTFSLKNKNPQASAGHPSISASSCVHLSHSENMSPSTSVASYRRGQESVKTTTSSSGISPLKKEGHVNSVTQIREDAKKGTAVSKHEEGKVGSSSTLAQYEMLQTQIQKSQQRPESMGVVLPEKKSVDSSDVPSLVKVNTIASLQNKPSLISRTHTDTKLTITTTTSDVHTTGNTAPPLGALPRISKHPSGHLTSHSIHRQGSAPLSKKSKFIWVKTTGAASGSSHVFTVNKKTPAKKPLRKPSLVTAALKSSKYKWVSSSVGGQTKISRKSLSPKPLTSPQRALEKGEATKKVRAVSTPSAKIRKEVTDSWATSSLSNRYRWKAGGQSTVPAVTTGAIVSRRRSAFHWTSEKSNRGVRGGFGGPSFITHRTSLTLPSSSSPTVFKIRSRMKIIRKTANSPLSCGRNGGGSERVTSPSALKYSPRGRTHGSIRIPAGVRRTPSRDLVSFGRHKLRRLSTFSSRTSKTHTLQYPLASSSSASHREFGSCYKTCLGSSAAYTHQYNPALSWRAKRIQFARAPHYRHLSSTQQWRGSSMCWIRGSLYRVSANKLSRTTASSMSINRTGTATVEIRAVQRSLAIIRHARQKKQPKQYCMYYNRFGRCNRGNSCPYIHDPDKVAVCTRFLRGTCKQADGTCPFSHKVAKNKMPVCSYFLKGICNNSDCPYSHVYVSRKAEVCEDFVKGYCPEGEKCKKKHTLLCPDFSKTGSCPRGARCKLQHRQQAKRSAGNTTTTPAKRTRTKEPQLSVVIAQGSQAAPGTPTKGPLELPSFISLSSSPEEADAPDILLTETSQVKGMNIQI</sequence>
<evidence type="ECO:0000256" key="3">
    <source>
        <dbReference type="ARBA" id="ARBA00022771"/>
    </source>
</evidence>
<feature type="domain" description="C3H1-type" evidence="12">
    <location>
        <begin position="770"/>
        <end position="792"/>
    </location>
</feature>
<evidence type="ECO:0000259" key="12">
    <source>
        <dbReference type="PROSITE" id="PS50103"/>
    </source>
</evidence>
<accession>A0A3Q3X9B7</accession>
<dbReference type="Proteomes" id="UP000261620">
    <property type="component" value="Unplaced"/>
</dbReference>
<feature type="domain" description="C3H1-type" evidence="12">
    <location>
        <begin position="715"/>
        <end position="741"/>
    </location>
</feature>
<reference evidence="13" key="1">
    <citation type="submission" date="2025-08" db="UniProtKB">
        <authorList>
            <consortium name="Ensembl"/>
        </authorList>
    </citation>
    <scope>IDENTIFICATION</scope>
</reference>
<evidence type="ECO:0000256" key="10">
    <source>
        <dbReference type="PROSITE-ProRule" id="PRU00723"/>
    </source>
</evidence>
<feature type="region of interest" description="Disordered" evidence="11">
    <location>
        <begin position="97"/>
        <end position="166"/>
    </location>
</feature>
<evidence type="ECO:0000256" key="6">
    <source>
        <dbReference type="ARBA" id="ARBA00057285"/>
    </source>
</evidence>
<evidence type="ECO:0000256" key="2">
    <source>
        <dbReference type="ARBA" id="ARBA00022737"/>
    </source>
</evidence>
<dbReference type="SUPFAM" id="SSF90229">
    <property type="entry name" value="CCCH zinc finger"/>
    <property type="match status" value="2"/>
</dbReference>
<feature type="compositionally biased region" description="Basic and acidic residues" evidence="11">
    <location>
        <begin position="144"/>
        <end position="161"/>
    </location>
</feature>
<dbReference type="GO" id="GO:0003677">
    <property type="term" value="F:DNA binding"/>
    <property type="evidence" value="ECO:0007669"/>
    <property type="project" value="UniProtKB-KW"/>
</dbReference>
<reference evidence="13" key="2">
    <citation type="submission" date="2025-09" db="UniProtKB">
        <authorList>
            <consortium name="Ensembl"/>
        </authorList>
    </citation>
    <scope>IDENTIFICATION</scope>
</reference>
<feature type="compositionally biased region" description="Polar residues" evidence="11">
    <location>
        <begin position="97"/>
        <end position="111"/>
    </location>
</feature>
<dbReference type="AlphaFoldDB" id="A0A3Q3X9B7"/>
<feature type="region of interest" description="Disordered" evidence="11">
    <location>
        <begin position="790"/>
        <end position="850"/>
    </location>
</feature>
<keyword evidence="14" id="KW-1185">Reference proteome</keyword>
<evidence type="ECO:0000313" key="13">
    <source>
        <dbReference type="Ensembl" id="ENSMMOP00000022149.1"/>
    </source>
</evidence>
<evidence type="ECO:0000313" key="14">
    <source>
        <dbReference type="Proteomes" id="UP000261620"/>
    </source>
</evidence>
<dbReference type="InterPro" id="IPR000571">
    <property type="entry name" value="Znf_CCCH"/>
</dbReference>
<feature type="zinc finger region" description="C3H1-type" evidence="10">
    <location>
        <begin position="715"/>
        <end position="741"/>
    </location>
</feature>
<protein>
    <recommendedName>
        <fullName evidence="8">Zinc finger CCCH domain-containing protein 3</fullName>
    </recommendedName>
    <alternativeName>
        <fullName evidence="9">Smad-interacting CPSF-like factor</fullName>
    </alternativeName>
</protein>
<feature type="zinc finger region" description="C3H1-type" evidence="10">
    <location>
        <begin position="691"/>
        <end position="714"/>
    </location>
</feature>
<comment type="subunit">
    <text evidence="7">Interacts with SMAD1, SMAD3, SMAD4, CPSF2 and CPSF3.</text>
</comment>
<evidence type="ECO:0000256" key="9">
    <source>
        <dbReference type="ARBA" id="ARBA00079564"/>
    </source>
</evidence>
<feature type="domain" description="C3H1-type" evidence="12">
    <location>
        <begin position="691"/>
        <end position="714"/>
    </location>
</feature>
<keyword evidence="4 10" id="KW-0862">Zinc</keyword>
<dbReference type="PANTHER" id="PTHR46156">
    <property type="entry name" value="CCCH ZINGC FINGER"/>
    <property type="match status" value="1"/>
</dbReference>
<dbReference type="SMART" id="SM00356">
    <property type="entry name" value="ZnF_C3H1"/>
    <property type="match status" value="5"/>
</dbReference>
<feature type="zinc finger region" description="C3H1-type" evidence="10">
    <location>
        <begin position="742"/>
        <end position="769"/>
    </location>
</feature>
<dbReference type="PANTHER" id="PTHR46156:SF1">
    <property type="entry name" value="ZINC FINGER CCCH DOMAIN-CONTAINING PROTEIN 3"/>
    <property type="match status" value="1"/>
</dbReference>
<evidence type="ECO:0000256" key="5">
    <source>
        <dbReference type="ARBA" id="ARBA00023125"/>
    </source>
</evidence>
<evidence type="ECO:0000256" key="1">
    <source>
        <dbReference type="ARBA" id="ARBA00022723"/>
    </source>
</evidence>
<feature type="compositionally biased region" description="Polar residues" evidence="11">
    <location>
        <begin position="119"/>
        <end position="129"/>
    </location>
</feature>
<feature type="region of interest" description="Disordered" evidence="11">
    <location>
        <begin position="337"/>
        <end position="364"/>
    </location>
</feature>
<feature type="domain" description="C3H1-type" evidence="12">
    <location>
        <begin position="742"/>
        <end position="769"/>
    </location>
</feature>
<dbReference type="Pfam" id="PF00642">
    <property type="entry name" value="zf-CCCH"/>
    <property type="match status" value="2"/>
</dbReference>
<keyword evidence="1 10" id="KW-0479">Metal-binding</keyword>
<feature type="zinc finger region" description="C3H1-type" evidence="10">
    <location>
        <begin position="770"/>
        <end position="792"/>
    </location>
</feature>
<dbReference type="Ensembl" id="ENSMMOT00000022515.1">
    <property type="protein sequence ID" value="ENSMMOP00000022149.1"/>
    <property type="gene ID" value="ENSMMOG00000016823.1"/>
</dbReference>
<evidence type="ECO:0000256" key="11">
    <source>
        <dbReference type="SAM" id="MobiDB-lite"/>
    </source>
</evidence>
<keyword evidence="3 10" id="KW-0863">Zinc-finger</keyword>
<organism evidence="13 14">
    <name type="scientific">Mola mola</name>
    <name type="common">Ocean sunfish</name>
    <name type="synonym">Tetraodon mola</name>
    <dbReference type="NCBI Taxonomy" id="94237"/>
    <lineage>
        <taxon>Eukaryota</taxon>
        <taxon>Metazoa</taxon>
        <taxon>Chordata</taxon>
        <taxon>Craniata</taxon>
        <taxon>Vertebrata</taxon>
        <taxon>Euteleostomi</taxon>
        <taxon>Actinopterygii</taxon>
        <taxon>Neopterygii</taxon>
        <taxon>Teleostei</taxon>
        <taxon>Neoteleostei</taxon>
        <taxon>Acanthomorphata</taxon>
        <taxon>Eupercaria</taxon>
        <taxon>Tetraodontiformes</taxon>
        <taxon>Molidae</taxon>
        <taxon>Mola</taxon>
    </lineage>
</organism>
<dbReference type="FunFam" id="4.10.1000.10:FF:000022">
    <property type="entry name" value="Zinc finger CCCH domain-containing protein 7"/>
    <property type="match status" value="1"/>
</dbReference>
<dbReference type="FunFam" id="4.10.1000.10:FF:000008">
    <property type="entry name" value="zinc finger CCCH domain-containing protein 3"/>
    <property type="match status" value="1"/>
</dbReference>
<keyword evidence="2" id="KW-0677">Repeat</keyword>
<feature type="domain" description="C3H1-type" evidence="12">
    <location>
        <begin position="659"/>
        <end position="687"/>
    </location>
</feature>
<feature type="zinc finger region" description="C3H1-type" evidence="10">
    <location>
        <begin position="659"/>
        <end position="687"/>
    </location>
</feature>
<comment type="function">
    <text evidence="6">Required for the export of polyadenylated mRNAs from the nucleus. Enhances ACVR1B-induced SMAD-dependent transcription. Binds to single-stranded DNA but not to double-stranded DNA in vitro. Involved in RNA cleavage.</text>
</comment>
<evidence type="ECO:0000256" key="7">
    <source>
        <dbReference type="ARBA" id="ARBA00064187"/>
    </source>
</evidence>
<proteinExistence type="predicted"/>
<name>A0A3Q3X9B7_MOLML</name>
<dbReference type="GO" id="GO:0008270">
    <property type="term" value="F:zinc ion binding"/>
    <property type="evidence" value="ECO:0007669"/>
    <property type="project" value="UniProtKB-KW"/>
</dbReference>